<dbReference type="Pfam" id="PF07884">
    <property type="entry name" value="VKOR"/>
    <property type="match status" value="1"/>
</dbReference>
<dbReference type="InterPro" id="IPR044698">
    <property type="entry name" value="VKOR/LTO1"/>
</dbReference>
<keyword evidence="7 10" id="KW-0472">Membrane</keyword>
<proteinExistence type="inferred from homology"/>
<dbReference type="GO" id="GO:0048038">
    <property type="term" value="F:quinone binding"/>
    <property type="evidence" value="ECO:0007669"/>
    <property type="project" value="UniProtKB-KW"/>
</dbReference>
<dbReference type="Proteomes" id="UP000177331">
    <property type="component" value="Unassembled WGS sequence"/>
</dbReference>
<dbReference type="InterPro" id="IPR012932">
    <property type="entry name" value="VKOR"/>
</dbReference>
<comment type="subcellular location">
    <subcellularLocation>
        <location evidence="1">Membrane</location>
        <topology evidence="1">Multi-pass membrane protein</topology>
    </subcellularLocation>
</comment>
<keyword evidence="4" id="KW-0874">Quinone</keyword>
<dbReference type="STRING" id="1802421.A2318_03595"/>
<evidence type="ECO:0000256" key="3">
    <source>
        <dbReference type="ARBA" id="ARBA00022692"/>
    </source>
</evidence>
<feature type="transmembrane region" description="Helical" evidence="10">
    <location>
        <begin position="5"/>
        <end position="24"/>
    </location>
</feature>
<comment type="similarity">
    <text evidence="2">Belongs to the VKOR family.</text>
</comment>
<gene>
    <name evidence="12" type="ORF">A2318_03595</name>
</gene>
<dbReference type="CDD" id="cd12916">
    <property type="entry name" value="VKOR_1"/>
    <property type="match status" value="1"/>
</dbReference>
<protein>
    <recommendedName>
        <fullName evidence="11">Vitamin K epoxide reductase domain-containing protein</fullName>
    </recommendedName>
</protein>
<dbReference type="PANTHER" id="PTHR34573:SF1">
    <property type="entry name" value="VITAMIN K EPOXIDE REDUCTASE DOMAIN-CONTAINING PROTEIN"/>
    <property type="match status" value="1"/>
</dbReference>
<feature type="transmembrane region" description="Helical" evidence="10">
    <location>
        <begin position="54"/>
        <end position="76"/>
    </location>
</feature>
<dbReference type="Gene3D" id="1.20.1440.130">
    <property type="entry name" value="VKOR domain"/>
    <property type="match status" value="1"/>
</dbReference>
<name>A0A1F7W310_9BACT</name>
<evidence type="ECO:0000313" key="13">
    <source>
        <dbReference type="Proteomes" id="UP000177331"/>
    </source>
</evidence>
<keyword evidence="8" id="KW-1015">Disulfide bond</keyword>
<evidence type="ECO:0000256" key="1">
    <source>
        <dbReference type="ARBA" id="ARBA00004141"/>
    </source>
</evidence>
<evidence type="ECO:0000256" key="9">
    <source>
        <dbReference type="ARBA" id="ARBA00023284"/>
    </source>
</evidence>
<keyword evidence="9" id="KW-0676">Redox-active center</keyword>
<feature type="transmembrane region" description="Helical" evidence="10">
    <location>
        <begin position="88"/>
        <end position="106"/>
    </location>
</feature>
<accession>A0A1F7W310</accession>
<sequence>MKKLLFWMIGFAIVGVSLSTYAFLHNRGFASGALCNINDTLNCDVVNKGPFSEFFGVPVAFIGLIGYAFLLIGSLLKLKTPNDRSLTIFLLALACGGFGFSLYLTSIEATILHAWCVICVSSQIAMLGFIIAIIRLAHQENHFHFILSWFKKFSR</sequence>
<dbReference type="InterPro" id="IPR038354">
    <property type="entry name" value="VKOR_sf"/>
</dbReference>
<feature type="domain" description="Vitamin K epoxide reductase" evidence="11">
    <location>
        <begin position="1"/>
        <end position="136"/>
    </location>
</feature>
<evidence type="ECO:0000256" key="8">
    <source>
        <dbReference type="ARBA" id="ARBA00023157"/>
    </source>
</evidence>
<evidence type="ECO:0000256" key="7">
    <source>
        <dbReference type="ARBA" id="ARBA00023136"/>
    </source>
</evidence>
<evidence type="ECO:0000256" key="6">
    <source>
        <dbReference type="ARBA" id="ARBA00023002"/>
    </source>
</evidence>
<keyword evidence="5 10" id="KW-1133">Transmembrane helix</keyword>
<dbReference type="AlphaFoldDB" id="A0A1F7W310"/>
<comment type="caution">
    <text evidence="12">The sequence shown here is derived from an EMBL/GenBank/DDBJ whole genome shotgun (WGS) entry which is preliminary data.</text>
</comment>
<keyword evidence="6" id="KW-0560">Oxidoreductase</keyword>
<evidence type="ECO:0000256" key="4">
    <source>
        <dbReference type="ARBA" id="ARBA00022719"/>
    </source>
</evidence>
<keyword evidence="3 10" id="KW-0812">Transmembrane</keyword>
<dbReference type="SMART" id="SM00756">
    <property type="entry name" value="VKc"/>
    <property type="match status" value="1"/>
</dbReference>
<evidence type="ECO:0000256" key="5">
    <source>
        <dbReference type="ARBA" id="ARBA00022989"/>
    </source>
</evidence>
<organism evidence="12 13">
    <name type="scientific">Candidatus Uhrbacteria bacterium RIFOXYB2_FULL_45_11</name>
    <dbReference type="NCBI Taxonomy" id="1802421"/>
    <lineage>
        <taxon>Bacteria</taxon>
        <taxon>Candidatus Uhriibacteriota</taxon>
    </lineage>
</organism>
<dbReference type="GO" id="GO:0016491">
    <property type="term" value="F:oxidoreductase activity"/>
    <property type="evidence" value="ECO:0007669"/>
    <property type="project" value="UniProtKB-KW"/>
</dbReference>
<evidence type="ECO:0000256" key="10">
    <source>
        <dbReference type="SAM" id="Phobius"/>
    </source>
</evidence>
<reference evidence="12 13" key="1">
    <citation type="journal article" date="2016" name="Nat. Commun.">
        <title>Thousands of microbial genomes shed light on interconnected biogeochemical processes in an aquifer system.</title>
        <authorList>
            <person name="Anantharaman K."/>
            <person name="Brown C.T."/>
            <person name="Hug L.A."/>
            <person name="Sharon I."/>
            <person name="Castelle C.J."/>
            <person name="Probst A.J."/>
            <person name="Thomas B.C."/>
            <person name="Singh A."/>
            <person name="Wilkins M.J."/>
            <person name="Karaoz U."/>
            <person name="Brodie E.L."/>
            <person name="Williams K.H."/>
            <person name="Hubbard S.S."/>
            <person name="Banfield J.F."/>
        </authorList>
    </citation>
    <scope>NUCLEOTIDE SEQUENCE [LARGE SCALE GENOMIC DNA]</scope>
</reference>
<evidence type="ECO:0000313" key="12">
    <source>
        <dbReference type="EMBL" id="OGL97202.1"/>
    </source>
</evidence>
<evidence type="ECO:0000256" key="2">
    <source>
        <dbReference type="ARBA" id="ARBA00006214"/>
    </source>
</evidence>
<feature type="transmembrane region" description="Helical" evidence="10">
    <location>
        <begin position="112"/>
        <end position="134"/>
    </location>
</feature>
<evidence type="ECO:0000259" key="11">
    <source>
        <dbReference type="SMART" id="SM00756"/>
    </source>
</evidence>
<dbReference type="PANTHER" id="PTHR34573">
    <property type="entry name" value="VKC DOMAIN-CONTAINING PROTEIN"/>
    <property type="match status" value="1"/>
</dbReference>
<dbReference type="GO" id="GO:0016020">
    <property type="term" value="C:membrane"/>
    <property type="evidence" value="ECO:0007669"/>
    <property type="project" value="UniProtKB-SubCell"/>
</dbReference>
<dbReference type="EMBL" id="MGFD01000055">
    <property type="protein sequence ID" value="OGL97202.1"/>
    <property type="molecule type" value="Genomic_DNA"/>
</dbReference>